<dbReference type="Proteomes" id="UP001273350">
    <property type="component" value="Unassembled WGS sequence"/>
</dbReference>
<sequence>METFKILEAYKTQYKDPIVLHIAEIVHLGEEEKEEKWKGWIWAESKTNKGWIPLQILEISSDKKTGKVLEYYSAKELDVEKGDDIEKIKSLNGWTWSRNVKTNTEGWIPDEIIE</sequence>
<dbReference type="InterPro" id="IPR036028">
    <property type="entry name" value="SH3-like_dom_sf"/>
</dbReference>
<dbReference type="Pfam" id="PF07653">
    <property type="entry name" value="SH3_2"/>
    <property type="match status" value="1"/>
</dbReference>
<dbReference type="EMBL" id="JAWXVI010000003">
    <property type="protein sequence ID" value="MDX6188873.1"/>
    <property type="molecule type" value="Genomic_DNA"/>
</dbReference>
<dbReference type="SUPFAM" id="SSF50044">
    <property type="entry name" value="SH3-domain"/>
    <property type="match status" value="2"/>
</dbReference>
<reference evidence="3 4" key="1">
    <citation type="submission" date="2023-11" db="EMBL/GenBank/DDBJ databases">
        <title>Unpublished Manusciprt.</title>
        <authorList>
            <person name="Saticioglu I.B."/>
            <person name="Ay H."/>
            <person name="Ajmi N."/>
            <person name="Altun S."/>
            <person name="Duman M."/>
        </authorList>
    </citation>
    <scope>NUCLEOTIDE SEQUENCE [LARGE SCALE GENOMIC DNA]</scope>
    <source>
        <strain evidence="3 4">Fl-318</strain>
    </source>
</reference>
<dbReference type="InterPro" id="IPR014593">
    <property type="entry name" value="UCP034961_SH3_2"/>
</dbReference>
<keyword evidence="4" id="KW-1185">Reference proteome</keyword>
<accession>A0ABU4R8H3</accession>
<keyword evidence="1" id="KW-0728">SH3 domain</keyword>
<name>A0ABU4R8H3_9FLAO</name>
<proteinExistence type="predicted"/>
<comment type="caution">
    <text evidence="3">The sequence shown here is derived from an EMBL/GenBank/DDBJ whole genome shotgun (WGS) entry which is preliminary data.</text>
</comment>
<evidence type="ECO:0000259" key="2">
    <source>
        <dbReference type="Pfam" id="PF07653"/>
    </source>
</evidence>
<evidence type="ECO:0000256" key="1">
    <source>
        <dbReference type="ARBA" id="ARBA00022443"/>
    </source>
</evidence>
<evidence type="ECO:0000313" key="4">
    <source>
        <dbReference type="Proteomes" id="UP001273350"/>
    </source>
</evidence>
<dbReference type="InterPro" id="IPR001452">
    <property type="entry name" value="SH3_domain"/>
</dbReference>
<organism evidence="3 4">
    <name type="scientific">Flavobacterium cupriresistens</name>
    <dbReference type="NCBI Taxonomy" id="2893885"/>
    <lineage>
        <taxon>Bacteria</taxon>
        <taxon>Pseudomonadati</taxon>
        <taxon>Bacteroidota</taxon>
        <taxon>Flavobacteriia</taxon>
        <taxon>Flavobacteriales</taxon>
        <taxon>Flavobacteriaceae</taxon>
        <taxon>Flavobacterium</taxon>
    </lineage>
</organism>
<gene>
    <name evidence="3" type="ORF">SGQ83_05895</name>
</gene>
<evidence type="ECO:0000313" key="3">
    <source>
        <dbReference type="EMBL" id="MDX6188873.1"/>
    </source>
</evidence>
<dbReference type="RefSeq" id="WP_230004629.1">
    <property type="nucleotide sequence ID" value="NZ_CP087134.1"/>
</dbReference>
<feature type="domain" description="SH3" evidence="2">
    <location>
        <begin position="4"/>
        <end position="59"/>
    </location>
</feature>
<dbReference type="PIRSF" id="PIRSF034961">
    <property type="entry name" value="UCP034961_SH3_2"/>
    <property type="match status" value="1"/>
</dbReference>
<protein>
    <submittedName>
        <fullName evidence="3">SH3 domain-containing protein</fullName>
    </submittedName>
</protein>